<dbReference type="Pfam" id="PF00126">
    <property type="entry name" value="HTH_1"/>
    <property type="match status" value="1"/>
</dbReference>
<dbReference type="InterPro" id="IPR036388">
    <property type="entry name" value="WH-like_DNA-bd_sf"/>
</dbReference>
<accession>K9HEA2</accession>
<evidence type="ECO:0000256" key="2">
    <source>
        <dbReference type="ARBA" id="ARBA00023015"/>
    </source>
</evidence>
<dbReference type="Gene3D" id="1.10.10.10">
    <property type="entry name" value="Winged helix-like DNA-binding domain superfamily/Winged helix DNA-binding domain"/>
    <property type="match status" value="1"/>
</dbReference>
<dbReference type="PROSITE" id="PS50931">
    <property type="entry name" value="HTH_LYSR"/>
    <property type="match status" value="1"/>
</dbReference>
<keyword evidence="2" id="KW-0805">Transcription regulation</keyword>
<evidence type="ECO:0000259" key="7">
    <source>
        <dbReference type="PROSITE" id="PS50931"/>
    </source>
</evidence>
<name>K9HEA2_9PROT</name>
<dbReference type="Pfam" id="PF03466">
    <property type="entry name" value="LysR_substrate"/>
    <property type="match status" value="1"/>
</dbReference>
<keyword evidence="9" id="KW-1185">Reference proteome</keyword>
<comment type="similarity">
    <text evidence="1">Belongs to the LysR transcriptional regulatory family.</text>
</comment>
<dbReference type="OrthoDB" id="9808620at2"/>
<dbReference type="SUPFAM" id="SSF46785">
    <property type="entry name" value="Winged helix' DNA-binding domain"/>
    <property type="match status" value="1"/>
</dbReference>
<reference evidence="8 9" key="1">
    <citation type="journal article" date="2013" name="Genome Announc.">
        <title>Draft Genome Sequence of an Alphaproteobacterium, Caenispirillum salinarum AK4(T), Isolated from a Solar Saltern.</title>
        <authorList>
            <person name="Khatri I."/>
            <person name="Singh A."/>
            <person name="Korpole S."/>
            <person name="Pinnaka A.K."/>
            <person name="Subramanian S."/>
        </authorList>
    </citation>
    <scope>NUCLEOTIDE SEQUENCE [LARGE SCALE GENOMIC DNA]</scope>
    <source>
        <strain evidence="8 9">AK4</strain>
    </source>
</reference>
<dbReference type="eggNOG" id="COG0583">
    <property type="taxonomic scope" value="Bacteria"/>
</dbReference>
<dbReference type="STRING" id="1238182.C882_1950"/>
<dbReference type="InterPro" id="IPR036390">
    <property type="entry name" value="WH_DNA-bd_sf"/>
</dbReference>
<dbReference type="PATRIC" id="fig|1238182.3.peg.3904"/>
<dbReference type="Proteomes" id="UP000009881">
    <property type="component" value="Unassembled WGS sequence"/>
</dbReference>
<proteinExistence type="inferred from homology"/>
<dbReference type="SUPFAM" id="SSF53850">
    <property type="entry name" value="Periplasmic binding protein-like II"/>
    <property type="match status" value="1"/>
</dbReference>
<dbReference type="InterPro" id="IPR005119">
    <property type="entry name" value="LysR_subst-bd"/>
</dbReference>
<evidence type="ECO:0000256" key="4">
    <source>
        <dbReference type="ARBA" id="ARBA00023163"/>
    </source>
</evidence>
<evidence type="ECO:0000256" key="1">
    <source>
        <dbReference type="ARBA" id="ARBA00009437"/>
    </source>
</evidence>
<dbReference type="AlphaFoldDB" id="K9HEA2"/>
<comment type="caution">
    <text evidence="8">The sequence shown here is derived from an EMBL/GenBank/DDBJ whole genome shotgun (WGS) entry which is preliminary data.</text>
</comment>
<feature type="domain" description="HTH lysR-type" evidence="7">
    <location>
        <begin position="1"/>
        <end position="61"/>
    </location>
</feature>
<dbReference type="CDD" id="cd08419">
    <property type="entry name" value="PBP2_CbbR_RubisCO_like"/>
    <property type="match status" value="1"/>
</dbReference>
<organism evidence="8 9">
    <name type="scientific">Caenispirillum salinarum AK4</name>
    <dbReference type="NCBI Taxonomy" id="1238182"/>
    <lineage>
        <taxon>Bacteria</taxon>
        <taxon>Pseudomonadati</taxon>
        <taxon>Pseudomonadota</taxon>
        <taxon>Alphaproteobacteria</taxon>
        <taxon>Rhodospirillales</taxon>
        <taxon>Novispirillaceae</taxon>
        <taxon>Caenispirillum</taxon>
    </lineage>
</organism>
<evidence type="ECO:0000256" key="3">
    <source>
        <dbReference type="ARBA" id="ARBA00023125"/>
    </source>
</evidence>
<dbReference type="PANTHER" id="PTHR30126">
    <property type="entry name" value="HTH-TYPE TRANSCRIPTIONAL REGULATOR"/>
    <property type="match status" value="1"/>
</dbReference>
<dbReference type="InterPro" id="IPR000847">
    <property type="entry name" value="LysR_HTH_N"/>
</dbReference>
<dbReference type="RefSeq" id="WP_009542346.1">
    <property type="nucleotide sequence ID" value="NZ_ANHY01000021.1"/>
</dbReference>
<gene>
    <name evidence="8" type="ORF">C882_1950</name>
</gene>
<dbReference type="FunFam" id="1.10.10.10:FF:000001">
    <property type="entry name" value="LysR family transcriptional regulator"/>
    <property type="match status" value="1"/>
</dbReference>
<dbReference type="EMBL" id="ANHY01000021">
    <property type="protein sequence ID" value="EKV27021.1"/>
    <property type="molecule type" value="Genomic_DNA"/>
</dbReference>
<evidence type="ECO:0000256" key="6">
    <source>
        <dbReference type="ARBA" id="ARBA00043141"/>
    </source>
</evidence>
<sequence>MRHATLRQMQVFDAVARHLSFSKAARELHLTQPAVSMQIKQLEGLAGLPLFEQVGRVLYLTAAGTSLLDHARAILGAVADAEEAMAALRGQRTGGFRIGVVSTAKYFAPSLLSAFTAGYPGIEVSLQVANRRQILADLAENRVDLALMGRPPTDMKVNDVVFAAHPHAVIAAPTHPLARKRASLSALDGETLLVREQGSGTRALMERLLAEHGVTPGRLIEMASNETIKQAVMAGMGVSFLSVHTIGLEVSVGRLLVLDMEDTPVERQWHVVWREGKRLLPIADAFVGFMKDNGERLIEEAVHPAPTGRRTAKA</sequence>
<dbReference type="Gene3D" id="3.40.190.290">
    <property type="match status" value="1"/>
</dbReference>
<dbReference type="GO" id="GO:0000976">
    <property type="term" value="F:transcription cis-regulatory region binding"/>
    <property type="evidence" value="ECO:0007669"/>
    <property type="project" value="TreeGrafter"/>
</dbReference>
<evidence type="ECO:0000313" key="8">
    <source>
        <dbReference type="EMBL" id="EKV27021.1"/>
    </source>
</evidence>
<keyword evidence="3" id="KW-0238">DNA-binding</keyword>
<protein>
    <recommendedName>
        <fullName evidence="5">HTH-type transcriptional regulator CbbR</fullName>
    </recommendedName>
    <alternativeName>
        <fullName evidence="6">RuBisCO operon transcriptional regulator</fullName>
    </alternativeName>
</protein>
<dbReference type="GO" id="GO:0003700">
    <property type="term" value="F:DNA-binding transcription factor activity"/>
    <property type="evidence" value="ECO:0007669"/>
    <property type="project" value="InterPro"/>
</dbReference>
<dbReference type="PRINTS" id="PR00039">
    <property type="entry name" value="HTHLYSR"/>
</dbReference>
<evidence type="ECO:0000313" key="9">
    <source>
        <dbReference type="Proteomes" id="UP000009881"/>
    </source>
</evidence>
<keyword evidence="4" id="KW-0804">Transcription</keyword>
<evidence type="ECO:0000256" key="5">
    <source>
        <dbReference type="ARBA" id="ARBA00039279"/>
    </source>
</evidence>
<dbReference type="PANTHER" id="PTHR30126:SF5">
    <property type="entry name" value="HTH-TYPE TRANSCRIPTIONAL ACTIVATOR CMPR"/>
    <property type="match status" value="1"/>
</dbReference>